<gene>
    <name evidence="2" type="ORF">WN51_00347</name>
</gene>
<sequence length="175" mass="19747">MARDDRANRFDSVSFYDRNRATLYNSSKETEFNEQSTNVTDAFVFTKVEDKICKILLADCIESSIKPVAVEPQFEVPSTRKLTSLPTSSLSDSNKGSRETSKAKCREGTKLGRNWARINRNASAGLFTLFHVNIIDNSCSKPHVRSNTLVHSYMKEAHHPTRSFKYPVALKHGTT</sequence>
<dbReference type="EMBL" id="KQ435801">
    <property type="protein sequence ID" value="KOX73236.1"/>
    <property type="molecule type" value="Genomic_DNA"/>
</dbReference>
<feature type="compositionally biased region" description="Low complexity" evidence="1">
    <location>
        <begin position="81"/>
        <end position="93"/>
    </location>
</feature>
<evidence type="ECO:0000313" key="3">
    <source>
        <dbReference type="Proteomes" id="UP000053105"/>
    </source>
</evidence>
<feature type="compositionally biased region" description="Basic and acidic residues" evidence="1">
    <location>
        <begin position="95"/>
        <end position="106"/>
    </location>
</feature>
<organism evidence="2 3">
    <name type="scientific">Melipona quadrifasciata</name>
    <dbReference type="NCBI Taxonomy" id="166423"/>
    <lineage>
        <taxon>Eukaryota</taxon>
        <taxon>Metazoa</taxon>
        <taxon>Ecdysozoa</taxon>
        <taxon>Arthropoda</taxon>
        <taxon>Hexapoda</taxon>
        <taxon>Insecta</taxon>
        <taxon>Pterygota</taxon>
        <taxon>Neoptera</taxon>
        <taxon>Endopterygota</taxon>
        <taxon>Hymenoptera</taxon>
        <taxon>Apocrita</taxon>
        <taxon>Aculeata</taxon>
        <taxon>Apoidea</taxon>
        <taxon>Anthophila</taxon>
        <taxon>Apidae</taxon>
        <taxon>Melipona</taxon>
    </lineage>
</organism>
<proteinExistence type="predicted"/>
<protein>
    <submittedName>
        <fullName evidence="2">Uncharacterized protein</fullName>
    </submittedName>
</protein>
<dbReference type="AlphaFoldDB" id="A0A0M8ZZF8"/>
<dbReference type="Proteomes" id="UP000053105">
    <property type="component" value="Unassembled WGS sequence"/>
</dbReference>
<name>A0A0M8ZZF8_9HYME</name>
<evidence type="ECO:0000313" key="2">
    <source>
        <dbReference type="EMBL" id="KOX73236.1"/>
    </source>
</evidence>
<feature type="region of interest" description="Disordered" evidence="1">
    <location>
        <begin position="81"/>
        <end position="106"/>
    </location>
</feature>
<accession>A0A0M8ZZF8</accession>
<keyword evidence="3" id="KW-1185">Reference proteome</keyword>
<reference evidence="2 3" key="1">
    <citation type="submission" date="2015-07" db="EMBL/GenBank/DDBJ databases">
        <title>The genome of Melipona quadrifasciata.</title>
        <authorList>
            <person name="Pan H."/>
            <person name="Kapheim K."/>
        </authorList>
    </citation>
    <scope>NUCLEOTIDE SEQUENCE [LARGE SCALE GENOMIC DNA]</scope>
    <source>
        <strain evidence="2">0111107301</strain>
        <tissue evidence="2">Whole body</tissue>
    </source>
</reference>
<evidence type="ECO:0000256" key="1">
    <source>
        <dbReference type="SAM" id="MobiDB-lite"/>
    </source>
</evidence>